<feature type="compositionally biased region" description="Gly residues" evidence="1">
    <location>
        <begin position="1372"/>
        <end position="1382"/>
    </location>
</feature>
<dbReference type="Gene3D" id="3.30.420.10">
    <property type="entry name" value="Ribonuclease H-like superfamily/Ribonuclease H"/>
    <property type="match status" value="1"/>
</dbReference>
<dbReference type="SUPFAM" id="SSF56672">
    <property type="entry name" value="DNA/RNA polymerases"/>
    <property type="match status" value="1"/>
</dbReference>
<evidence type="ECO:0000259" key="2">
    <source>
        <dbReference type="Pfam" id="PF18701"/>
    </source>
</evidence>
<dbReference type="PANTHER" id="PTHR47331:SF5">
    <property type="entry name" value="RIBONUCLEASE H"/>
    <property type="match status" value="1"/>
</dbReference>
<feature type="domain" description="DUF5641" evidence="2">
    <location>
        <begin position="1306"/>
        <end position="1334"/>
    </location>
</feature>
<dbReference type="InterPro" id="IPR040676">
    <property type="entry name" value="DUF5641"/>
</dbReference>
<dbReference type="Pfam" id="PF05380">
    <property type="entry name" value="Peptidase_A17"/>
    <property type="match status" value="1"/>
</dbReference>
<feature type="region of interest" description="Disordered" evidence="1">
    <location>
        <begin position="1332"/>
        <end position="1382"/>
    </location>
</feature>
<protein>
    <submittedName>
        <fullName evidence="4">Uncharacterized protein LOC106156278</fullName>
    </submittedName>
</protein>
<dbReference type="Gene3D" id="3.10.10.10">
    <property type="entry name" value="HIV Type 1 Reverse Transcriptase, subunit A, domain 1"/>
    <property type="match status" value="1"/>
</dbReference>
<dbReference type="CDD" id="cd01644">
    <property type="entry name" value="RT_pepA17"/>
    <property type="match status" value="1"/>
</dbReference>
<dbReference type="RefSeq" id="XP_013386926.1">
    <property type="nucleotide sequence ID" value="XM_013531472.1"/>
</dbReference>
<evidence type="ECO:0000313" key="4">
    <source>
        <dbReference type="RefSeq" id="XP_013386926.1"/>
    </source>
</evidence>
<dbReference type="InterPro" id="IPR043502">
    <property type="entry name" value="DNA/RNA_pol_sf"/>
</dbReference>
<dbReference type="Proteomes" id="UP000085678">
    <property type="component" value="Unplaced"/>
</dbReference>
<proteinExistence type="predicted"/>
<dbReference type="InterPro" id="IPR036397">
    <property type="entry name" value="RNaseH_sf"/>
</dbReference>
<dbReference type="InterPro" id="IPR008042">
    <property type="entry name" value="Retrotrans_Pao"/>
</dbReference>
<gene>
    <name evidence="4" type="primary">LOC106156278</name>
</gene>
<accession>A0A1S3HN42</accession>
<dbReference type="GeneID" id="106156278"/>
<dbReference type="KEGG" id="lak:106156278"/>
<dbReference type="GO" id="GO:0006259">
    <property type="term" value="P:DNA metabolic process"/>
    <property type="evidence" value="ECO:0007669"/>
    <property type="project" value="UniProtKB-ARBA"/>
</dbReference>
<dbReference type="InParanoid" id="A0A1S3HN42"/>
<dbReference type="Pfam" id="PF18701">
    <property type="entry name" value="DUF5641"/>
    <property type="match status" value="1"/>
</dbReference>
<reference evidence="4" key="1">
    <citation type="submission" date="2025-08" db="UniProtKB">
        <authorList>
            <consortium name="RefSeq"/>
        </authorList>
    </citation>
    <scope>IDENTIFICATION</scope>
    <source>
        <tissue evidence="4">Gonads</tissue>
    </source>
</reference>
<dbReference type="Gene3D" id="3.30.70.270">
    <property type="match status" value="1"/>
</dbReference>
<evidence type="ECO:0000313" key="3">
    <source>
        <dbReference type="Proteomes" id="UP000085678"/>
    </source>
</evidence>
<name>A0A1S3HN42_LINAN</name>
<feature type="compositionally biased region" description="Basic residues" evidence="1">
    <location>
        <begin position="1344"/>
        <end position="1353"/>
    </location>
</feature>
<organism evidence="3 4">
    <name type="scientific">Lingula anatina</name>
    <name type="common">Brachiopod</name>
    <name type="synonym">Lingula unguis</name>
    <dbReference type="NCBI Taxonomy" id="7574"/>
    <lineage>
        <taxon>Eukaryota</taxon>
        <taxon>Metazoa</taxon>
        <taxon>Spiralia</taxon>
        <taxon>Lophotrochozoa</taxon>
        <taxon>Brachiopoda</taxon>
        <taxon>Linguliformea</taxon>
        <taxon>Lingulata</taxon>
        <taxon>Lingulida</taxon>
        <taxon>Linguloidea</taxon>
        <taxon>Lingulidae</taxon>
        <taxon>Lingula</taxon>
    </lineage>
</organism>
<dbReference type="OrthoDB" id="5969974at2759"/>
<keyword evidence="3" id="KW-1185">Reference proteome</keyword>
<dbReference type="GO" id="GO:0003676">
    <property type="term" value="F:nucleic acid binding"/>
    <property type="evidence" value="ECO:0007669"/>
    <property type="project" value="InterPro"/>
</dbReference>
<dbReference type="PANTHER" id="PTHR47331">
    <property type="entry name" value="PHD-TYPE DOMAIN-CONTAINING PROTEIN"/>
    <property type="match status" value="1"/>
</dbReference>
<dbReference type="InterPro" id="IPR043128">
    <property type="entry name" value="Rev_trsase/Diguanyl_cyclase"/>
</dbReference>
<evidence type="ECO:0000256" key="1">
    <source>
        <dbReference type="SAM" id="MobiDB-lite"/>
    </source>
</evidence>
<sequence length="1382" mass="158312">MATRAEMILLQAELKRVESDIDQTMCELEKHFNFTKSNIKKTSTPKNALTSCAPLTLCEKTTIAKELSKPRIQIQVFEGDPIKYVLFKRQFKSRIIETCDSDDEKLNHLLQYTRGEPHEITLGFAHLDASIGFKAAWKEFERRYGDQEQIATSYINRALQWPVIKHDDYVTLDKYGIFLRECLNQETLIELPDTYSRDSIPVKRSQIPRPETAKKWPHLHSIADKITPYHPDIEVGLLLGVNCMKAIRGLEYVHGRGEEPYAYRCNLGWGIVGPVDKSRPIDENKSFGTHAFAFRTQVTEISPAEVCSLFDQGFDQQKDEKLSLQDQKFMKIMEEGIHFNEGFYEMPLPFKDGHPALPNNKPAAEIRLEQLRKRLIHNPKYYEHYNSFMQDLIDKCYAEESPHEDGGWYLPHHGVYHPKKREKLRVVFDASAKHENVALNDCLLKGPDQNNSLIGVLLRFREQPVAIMGDMENMFHRFKVKEEDRKFLQFLWWKDGDLSSNPITYRMTSHIFGAISSPACALYGLRKLAEDYQDEYSPDVIAFLKNDFYVDDGLKSIESSEEAIRLVRETRELLNKGNLRLHKLVSNNREVMNTIPMSERAKEMRNIDLNRDTLPICPALGVQWCVEADSFQFKVQINDKPLTRRGILSTVSSIFDPLGLVSPFILAGKKILQELCRDGAEWDDQVPESIRCRWERWRSDLLNLTKLNIPRCYKPNDFGEVTTAELHHFSDASVEGLGQCSYLRLKSNTGRIATTLVMGKSKVAPSKPVTVPRLELSAAVMSIKVGTFLAKELEYEDITHVYWTDSKVVLGYVNNDAKRFHVFVANRIQQIREVSQPSQWRHVKSSDNPADIASRGTGVTELLQNEQWWSGPDFLLIDEPLSTTNTQFRLAPDDPEVRKSEVNVFATKVETNHDHLSDVLKRFSSWNRATRVVTWCLRFIQKLKQAKNRKSTQQNTVETSNEPLNVQEIQVAEKIILKSTQTATFEKEIEILKAINREDNSEHTERKQARYRNEQIKKTSSLYRLDPFLCEDGPLRVGGRIKRVNLPRELTHPVILPKHHHVTNLIIDHYHTRCGHSGSGITLNEVRASGYWIISGRAKIGSYIWKCVTCRKLRANSQSQKMSDLPADRLEPAPPFTYSAVDFFGPFYVKEGRKQMKRYGAMFSVDQYVYSEQTVVKGEQETAFMDMDQDKIRRELLKDHCDWIQFEMNVPHASHMGGVLERMISSARNALSGLLTAHSDRLDDDSLSTLLTEAEAIVNSRPLTYIDTQSPDSPMPLSPNQLLTLKTKVVMPPPGNFIRKDTYLHRRWRHVHYLANEFWNRWRKEFLPTLQERKSGSNNGGGGRKVRGGRRRKGGGEGGGGGGKAEEKGGGRKGGGGGKNEE</sequence>